<name>A0A543HWD0_9MICO</name>
<evidence type="ECO:0000313" key="2">
    <source>
        <dbReference type="Proteomes" id="UP000316747"/>
    </source>
</evidence>
<comment type="caution">
    <text evidence="1">The sequence shown here is derived from an EMBL/GenBank/DDBJ whole genome shotgun (WGS) entry which is preliminary data.</text>
</comment>
<organism evidence="1 2">
    <name type="scientific">Humibacillus xanthopallidus</name>
    <dbReference type="NCBI Taxonomy" id="412689"/>
    <lineage>
        <taxon>Bacteria</taxon>
        <taxon>Bacillati</taxon>
        <taxon>Actinomycetota</taxon>
        <taxon>Actinomycetes</taxon>
        <taxon>Micrococcales</taxon>
        <taxon>Intrasporangiaceae</taxon>
        <taxon>Humibacillus</taxon>
    </lineage>
</organism>
<dbReference type="AlphaFoldDB" id="A0A543HWD0"/>
<dbReference type="EMBL" id="VFPM01000002">
    <property type="protein sequence ID" value="TQM62596.1"/>
    <property type="molecule type" value="Genomic_DNA"/>
</dbReference>
<accession>A0A543HWD0</accession>
<sequence length="75" mass="8131">MCEFCGRRGRAVVSDESGRVGILDLSRGWSVAPYPLAHVHADGSTGDLFTCPACDARLMRGEALRARQGVVRRLT</sequence>
<keyword evidence="2" id="KW-1185">Reference proteome</keyword>
<protein>
    <submittedName>
        <fullName evidence="1">Uncharacterized protein</fullName>
    </submittedName>
</protein>
<proteinExistence type="predicted"/>
<dbReference type="Proteomes" id="UP000316747">
    <property type="component" value="Unassembled WGS sequence"/>
</dbReference>
<evidence type="ECO:0000313" key="1">
    <source>
        <dbReference type="EMBL" id="TQM62596.1"/>
    </source>
</evidence>
<gene>
    <name evidence="1" type="ORF">FBY41_2633</name>
</gene>
<reference evidence="1 2" key="1">
    <citation type="submission" date="2019-06" db="EMBL/GenBank/DDBJ databases">
        <title>Genome sequencing of plant associated microbes to promote plant fitness in Sorghum bicolor and Oryza sativa.</title>
        <authorList>
            <person name="Coleman-Derr D."/>
        </authorList>
    </citation>
    <scope>NUCLEOTIDE SEQUENCE [LARGE SCALE GENOMIC DNA]</scope>
    <source>
        <strain evidence="1 2">KV-663</strain>
    </source>
</reference>